<organism evidence="2">
    <name type="scientific">Lepeophtheirus salmonis</name>
    <name type="common">Salmon louse</name>
    <name type="synonym">Caligus salmonis</name>
    <dbReference type="NCBI Taxonomy" id="72036"/>
    <lineage>
        <taxon>Eukaryota</taxon>
        <taxon>Metazoa</taxon>
        <taxon>Ecdysozoa</taxon>
        <taxon>Arthropoda</taxon>
        <taxon>Crustacea</taxon>
        <taxon>Multicrustacea</taxon>
        <taxon>Hexanauplia</taxon>
        <taxon>Copepoda</taxon>
        <taxon>Siphonostomatoida</taxon>
        <taxon>Caligidae</taxon>
        <taxon>Lepeophtheirus</taxon>
    </lineage>
</organism>
<sequence length="144" mass="17471">MDLEDHPPTYFHVLSSMMSELNEMLWNVNLSEMYRDAAEYICHFFEFLRGYIISSYIWLDAQFLNKVDQSEWFNDFTDFQIQLLQCFLTIIAVDSILILLTWQLYKSRIHHHLFTKEGIKSWKKNMVILRKSLQLPKEHDFKQK</sequence>
<evidence type="ECO:0000313" key="2">
    <source>
        <dbReference type="EMBL" id="CDW49303.1"/>
    </source>
</evidence>
<reference evidence="2" key="1">
    <citation type="submission" date="2014-05" db="EMBL/GenBank/DDBJ databases">
        <authorList>
            <person name="Chronopoulou M."/>
        </authorList>
    </citation>
    <scope>NUCLEOTIDE SEQUENCE</scope>
    <source>
        <tissue evidence="2">Whole organism</tissue>
    </source>
</reference>
<keyword evidence="1" id="KW-0472">Membrane</keyword>
<name>A0A0K2VFL2_LEPSM</name>
<dbReference type="AlphaFoldDB" id="A0A0K2VFL2"/>
<evidence type="ECO:0000256" key="1">
    <source>
        <dbReference type="SAM" id="Phobius"/>
    </source>
</evidence>
<feature type="transmembrane region" description="Helical" evidence="1">
    <location>
        <begin position="79"/>
        <end position="102"/>
    </location>
</feature>
<proteinExistence type="predicted"/>
<protein>
    <submittedName>
        <fullName evidence="2">Uncharacterized protein</fullName>
    </submittedName>
</protein>
<accession>A0A0K2VFL2</accession>
<keyword evidence="1" id="KW-1133">Transmembrane helix</keyword>
<keyword evidence="1" id="KW-0812">Transmembrane</keyword>
<dbReference type="EMBL" id="HACA01031942">
    <property type="protein sequence ID" value="CDW49303.1"/>
    <property type="molecule type" value="Transcribed_RNA"/>
</dbReference>